<dbReference type="PANTHER" id="PTHR32182:SF0">
    <property type="entry name" value="DNA REPLICATION AND REPAIR PROTEIN RECF"/>
    <property type="match status" value="1"/>
</dbReference>
<evidence type="ECO:0000259" key="1">
    <source>
        <dbReference type="Pfam" id="PF13166"/>
    </source>
</evidence>
<feature type="domain" description="Protein CR006 P-loop" evidence="1">
    <location>
        <begin position="247"/>
        <end position="734"/>
    </location>
</feature>
<dbReference type="OrthoDB" id="9789562at2"/>
<reference evidence="2 3" key="1">
    <citation type="journal article" date="2011" name="J. Bacteriol.">
        <title>Complete genome sequence of the industrial strain Ketogulonicigenium vulgare WSH-001.</title>
        <authorList>
            <person name="Liu L."/>
            <person name="Li Y."/>
            <person name="Zhang J."/>
            <person name="Zhou Z."/>
            <person name="Liu J."/>
            <person name="Li X."/>
            <person name="Zhou J."/>
            <person name="Du G."/>
            <person name="Wang L."/>
            <person name="Chen J."/>
        </authorList>
    </citation>
    <scope>NUCLEOTIDE SEQUENCE [LARGE SCALE GENOMIC DNA]</scope>
    <source>
        <strain evidence="2 3">WSH-001</strain>
        <plasmid evidence="3">pKVU_200</plasmid>
    </source>
</reference>
<proteinExistence type="predicted"/>
<dbReference type="RefSeq" id="WP_013385733.1">
    <property type="nucleotide sequence ID" value="NC_017385.1"/>
</dbReference>
<evidence type="ECO:0000313" key="2">
    <source>
        <dbReference type="EMBL" id="AEM42767.1"/>
    </source>
</evidence>
<sequence length="761" mass="83619">MIDRIHLLRNVGQFDNVSPQQQFTPLTLIYGENGRGKTTVAEILRSLATNDPVLVTERQRLGSPHPPHVVISHAAGNAIFQNGVWNRPLPDITIFDDAFVSANVCSGIEIQAAHRQGLHELILGAQGVALSTALQAHVLRIEGHNTALRELADAIPAAARGPYKVDPFCALPPDEAIDAKIQEAERRLAAARASDAIRQRPGFQEFGLPDFDLDAIDQILGRGLPGLEADAAARVRAHIAKLGQGGESWVADGMPRIERASQGQDGEICPFCAQDLAGSDIIAHYRAYFSQAYEDLKAVIRQTGIGVRDTHGGDIPSAFERNIRTAAQTHEFWKDFTELPEIEIDTAAIARDWSAARDTVLGQLREKAAAPLDQTRLTPEARQAVQSYRARIAEVAALSASVVGANARLDIVKEQAQADDLAALTSDLAKLNAQKVRFNPAVAQCCDAYLAEKEAKGATELLRTQARTALDQYREQIFPAYEAAINDFLRRFGASFRLGEVQSVNMRSGSSASYCVVINQQNVNLTAEAGPSFRNTLSAGDRNTLALAFFFASLEQDPNLANKIVVIDDPMTSLDEHRTLRTREEILAMGRRVQQVIVLSHSKAFLCHLWEQADRNAAVALRINRAAIGSDIAGWDVRNDSISEHDKRHELVRGYLRAADPNQERAVATALRPILEAFMRIAYPEYFPPGTLLGPFIRTCEQRVGGANEILSAADITELNRLKDYANRFHHDSNPAWQVAAINDAELTDFVERTLLFASRR</sequence>
<keyword evidence="3" id="KW-1185">Reference proteome</keyword>
<dbReference type="SUPFAM" id="SSF52540">
    <property type="entry name" value="P-loop containing nucleoside triphosphate hydrolases"/>
    <property type="match status" value="1"/>
</dbReference>
<keyword evidence="2" id="KW-0614">Plasmid</keyword>
<accession>F9YBL5</accession>
<gene>
    <name evidence="2" type="ordered locus">KVU_PB0089</name>
</gene>
<protein>
    <recommendedName>
        <fullName evidence="1">Protein CR006 P-loop domain-containing protein</fullName>
    </recommendedName>
</protein>
<dbReference type="PATRIC" id="fig|759362.5.peg.3040"/>
<evidence type="ECO:0000313" key="3">
    <source>
        <dbReference type="Proteomes" id="UP000000692"/>
    </source>
</evidence>
<dbReference type="Proteomes" id="UP000000692">
    <property type="component" value="Plasmid 2"/>
</dbReference>
<dbReference type="InterPro" id="IPR026866">
    <property type="entry name" value="CR006_AAA"/>
</dbReference>
<dbReference type="EMBL" id="CP002020">
    <property type="protein sequence ID" value="AEM42767.1"/>
    <property type="molecule type" value="Genomic_DNA"/>
</dbReference>
<dbReference type="AlphaFoldDB" id="F9YBL5"/>
<organism evidence="2 3">
    <name type="scientific">Ketogulonicigenium vulgare (strain WSH-001)</name>
    <dbReference type="NCBI Taxonomy" id="759362"/>
    <lineage>
        <taxon>Bacteria</taxon>
        <taxon>Pseudomonadati</taxon>
        <taxon>Pseudomonadota</taxon>
        <taxon>Alphaproteobacteria</taxon>
        <taxon>Rhodobacterales</taxon>
        <taxon>Roseobacteraceae</taxon>
        <taxon>Ketogulonicigenium</taxon>
    </lineage>
</organism>
<name>F9YBL5_KETVW</name>
<dbReference type="GO" id="GO:0006302">
    <property type="term" value="P:double-strand break repair"/>
    <property type="evidence" value="ECO:0007669"/>
    <property type="project" value="TreeGrafter"/>
</dbReference>
<geneLocation type="plasmid" evidence="3">
    <name>pKVU_200</name>
</geneLocation>
<dbReference type="PANTHER" id="PTHR32182">
    <property type="entry name" value="DNA REPLICATION AND REPAIR PROTEIN RECF"/>
    <property type="match status" value="1"/>
</dbReference>
<dbReference type="Pfam" id="PF13166">
    <property type="entry name" value="AAA_13"/>
    <property type="match status" value="1"/>
</dbReference>
<dbReference type="Gene3D" id="3.40.50.300">
    <property type="entry name" value="P-loop containing nucleotide triphosphate hydrolases"/>
    <property type="match status" value="1"/>
</dbReference>
<dbReference type="InterPro" id="IPR027417">
    <property type="entry name" value="P-loop_NTPase"/>
</dbReference>
<dbReference type="HOGENOM" id="CLU_020919_0_0_5"/>
<dbReference type="KEGG" id="kvl:KVU_PB0089"/>
<dbReference type="GO" id="GO:0000731">
    <property type="term" value="P:DNA synthesis involved in DNA repair"/>
    <property type="evidence" value="ECO:0007669"/>
    <property type="project" value="TreeGrafter"/>
</dbReference>